<feature type="compositionally biased region" description="Low complexity" evidence="1">
    <location>
        <begin position="351"/>
        <end position="388"/>
    </location>
</feature>
<organism evidence="2 3">
    <name type="scientific">Anaeramoeba flamelloides</name>
    <dbReference type="NCBI Taxonomy" id="1746091"/>
    <lineage>
        <taxon>Eukaryota</taxon>
        <taxon>Metamonada</taxon>
        <taxon>Anaeramoebidae</taxon>
        <taxon>Anaeramoeba</taxon>
    </lineage>
</organism>
<feature type="region of interest" description="Disordered" evidence="1">
    <location>
        <begin position="351"/>
        <end position="424"/>
    </location>
</feature>
<feature type="region of interest" description="Disordered" evidence="1">
    <location>
        <begin position="191"/>
        <end position="277"/>
    </location>
</feature>
<feature type="compositionally biased region" description="Basic and acidic residues" evidence="1">
    <location>
        <begin position="260"/>
        <end position="269"/>
    </location>
</feature>
<feature type="region of interest" description="Disordered" evidence="1">
    <location>
        <begin position="120"/>
        <end position="167"/>
    </location>
</feature>
<dbReference type="Gene3D" id="1.10.220.20">
    <property type="match status" value="1"/>
</dbReference>
<feature type="compositionally biased region" description="Basic and acidic residues" evidence="1">
    <location>
        <begin position="222"/>
        <end position="233"/>
    </location>
</feature>
<comment type="caution">
    <text evidence="2">The sequence shown here is derived from an EMBL/GenBank/DDBJ whole genome shotgun (WGS) entry which is preliminary data.</text>
</comment>
<feature type="compositionally biased region" description="Low complexity" evidence="1">
    <location>
        <begin position="402"/>
        <end position="419"/>
    </location>
</feature>
<protein>
    <submittedName>
        <fullName evidence="2">Uncharacterized protein</fullName>
    </submittedName>
</protein>
<feature type="compositionally biased region" description="Basic residues" evidence="1">
    <location>
        <begin position="389"/>
        <end position="401"/>
    </location>
</feature>
<feature type="compositionally biased region" description="Polar residues" evidence="1">
    <location>
        <begin position="235"/>
        <end position="246"/>
    </location>
</feature>
<dbReference type="Proteomes" id="UP001150062">
    <property type="component" value="Unassembled WGS sequence"/>
</dbReference>
<proteinExistence type="predicted"/>
<dbReference type="SUPFAM" id="SSF48425">
    <property type="entry name" value="Sec7 domain"/>
    <property type="match status" value="1"/>
</dbReference>
<accession>A0ABQ8XMX7</accession>
<evidence type="ECO:0000313" key="2">
    <source>
        <dbReference type="EMBL" id="KAJ6233700.1"/>
    </source>
</evidence>
<reference evidence="2" key="1">
    <citation type="submission" date="2022-08" db="EMBL/GenBank/DDBJ databases">
        <title>Novel sulfate-reducing endosymbionts in the free-living metamonad Anaeramoeba.</title>
        <authorList>
            <person name="Jerlstrom-Hultqvist J."/>
            <person name="Cepicka I."/>
            <person name="Gallot-Lavallee L."/>
            <person name="Salas-Leiva D."/>
            <person name="Curtis B.A."/>
            <person name="Zahonova K."/>
            <person name="Pipaliya S."/>
            <person name="Dacks J."/>
            <person name="Roger A.J."/>
        </authorList>
    </citation>
    <scope>NUCLEOTIDE SEQUENCE</scope>
    <source>
        <strain evidence="2">Schooner1</strain>
    </source>
</reference>
<sequence>MIKGRQKKKKKKNVYKPRSKIVDPIINEIGSDSSEDKTEIVNKQLSELYSLIDLEDDDEDRDKKKNTTKEIKFFSNEKNFDFEKFVTKSKNEQKQEQKFELDLDLDLDLDLEEKIEQKIKQRKQLQKPKDKDFQNQDKSNSKFKLGSKTKNKQELNLGSGSESESDSDWGELLLNIELDDKTSLDSLVSNFVGSEKKRKQTQSNYKKPNIDSNPNSIVSQDMNEKLKFDERDYLSGSNFKTNKNSTNENQKEKHKQNKNKNKDIKERPNSEFNASNMNLESLLSNFELTEKSSISNEDDEDFDEQDNLEDLFDENGELSKDFLPKYKSKDYSHLVWKESDDFSSTNINTNINSLNSTNINSESNKNPKTNTKTKTNTNTNINTNTNTKIKTKTKTKAKTKSNTKTNINSNTNPKSNPNTRIFHTKPKSKTIQPKKVNKVVKKIKHNSLGFVESFISSEGAKQINLDLMKGFEYCIIENIFQGDPEDIAKFFFSNPRIKPERIGEYLELE</sequence>
<dbReference type="InterPro" id="IPR035999">
    <property type="entry name" value="Sec7_dom_sf"/>
</dbReference>
<dbReference type="EMBL" id="JAOAOG010000276">
    <property type="protein sequence ID" value="KAJ6233700.1"/>
    <property type="molecule type" value="Genomic_DNA"/>
</dbReference>
<evidence type="ECO:0000313" key="3">
    <source>
        <dbReference type="Proteomes" id="UP001150062"/>
    </source>
</evidence>
<gene>
    <name evidence="2" type="ORF">M0813_30009</name>
</gene>
<feature type="compositionally biased region" description="Polar residues" evidence="1">
    <location>
        <begin position="201"/>
        <end position="221"/>
    </location>
</feature>
<keyword evidence="3" id="KW-1185">Reference proteome</keyword>
<evidence type="ECO:0000256" key="1">
    <source>
        <dbReference type="SAM" id="MobiDB-lite"/>
    </source>
</evidence>
<name>A0ABQ8XMX7_9EUKA</name>